<dbReference type="EMBL" id="CP003620">
    <property type="protein sequence ID" value="AFZ15225.1"/>
    <property type="molecule type" value="Genomic_DNA"/>
</dbReference>
<dbReference type="Pfam" id="PF00078">
    <property type="entry name" value="RVT_1"/>
    <property type="match status" value="1"/>
</dbReference>
<evidence type="ECO:0000259" key="2">
    <source>
        <dbReference type="PROSITE" id="PS50878"/>
    </source>
</evidence>
<dbReference type="OrthoDB" id="416072at2"/>
<dbReference type="eggNOG" id="COG3344">
    <property type="taxonomic scope" value="Bacteria"/>
</dbReference>
<name>K9W6X7_9CYAN</name>
<evidence type="ECO:0000313" key="4">
    <source>
        <dbReference type="Proteomes" id="UP000010472"/>
    </source>
</evidence>
<keyword evidence="3" id="KW-0695">RNA-directed DNA polymerase</keyword>
<dbReference type="InterPro" id="IPR043502">
    <property type="entry name" value="DNA/RNA_pol_sf"/>
</dbReference>
<dbReference type="InterPro" id="IPR000477">
    <property type="entry name" value="RT_dom"/>
</dbReference>
<keyword evidence="3" id="KW-0548">Nucleotidyltransferase</keyword>
<dbReference type="PANTHER" id="PTHR34047:SF8">
    <property type="entry name" value="PROTEIN YKFC"/>
    <property type="match status" value="1"/>
</dbReference>
<feature type="region of interest" description="Disordered" evidence="1">
    <location>
        <begin position="500"/>
        <end position="525"/>
    </location>
</feature>
<dbReference type="CDD" id="cd01651">
    <property type="entry name" value="RT_G2_intron"/>
    <property type="match status" value="1"/>
</dbReference>
<dbReference type="InterPro" id="IPR043128">
    <property type="entry name" value="Rev_trsase/Diguanyl_cyclase"/>
</dbReference>
<reference evidence="3 4" key="1">
    <citation type="submission" date="2012-06" db="EMBL/GenBank/DDBJ databases">
        <title>Finished chromosome of genome of Crinalium epipsammum PCC 9333.</title>
        <authorList>
            <consortium name="US DOE Joint Genome Institute"/>
            <person name="Gugger M."/>
            <person name="Coursin T."/>
            <person name="Rippka R."/>
            <person name="Tandeau De Marsac N."/>
            <person name="Huntemann M."/>
            <person name="Wei C.-L."/>
            <person name="Han J."/>
            <person name="Detter J.C."/>
            <person name="Han C."/>
            <person name="Tapia R."/>
            <person name="Davenport K."/>
            <person name="Daligault H."/>
            <person name="Erkkila T."/>
            <person name="Gu W."/>
            <person name="Munk A.C.C."/>
            <person name="Teshima H."/>
            <person name="Xu Y."/>
            <person name="Chain P."/>
            <person name="Chen A."/>
            <person name="Krypides N."/>
            <person name="Mavromatis K."/>
            <person name="Markowitz V."/>
            <person name="Szeto E."/>
            <person name="Ivanova N."/>
            <person name="Mikhailova N."/>
            <person name="Ovchinnikova G."/>
            <person name="Pagani I."/>
            <person name="Pati A."/>
            <person name="Goodwin L."/>
            <person name="Peters L."/>
            <person name="Pitluck S."/>
            <person name="Woyke T."/>
            <person name="Kerfeld C."/>
        </authorList>
    </citation>
    <scope>NUCLEOTIDE SEQUENCE [LARGE SCALE GENOMIC DNA]</scope>
    <source>
        <strain evidence="3 4">PCC 9333</strain>
    </source>
</reference>
<evidence type="ECO:0000313" key="3">
    <source>
        <dbReference type="EMBL" id="AFZ15225.1"/>
    </source>
</evidence>
<keyword evidence="4" id="KW-1185">Reference proteome</keyword>
<dbReference type="PROSITE" id="PS50878">
    <property type="entry name" value="RT_POL"/>
    <property type="match status" value="1"/>
</dbReference>
<dbReference type="GO" id="GO:0003964">
    <property type="term" value="F:RNA-directed DNA polymerase activity"/>
    <property type="evidence" value="ECO:0007669"/>
    <property type="project" value="UniProtKB-KW"/>
</dbReference>
<dbReference type="Pfam" id="PF13655">
    <property type="entry name" value="RVT_N"/>
    <property type="match status" value="1"/>
</dbReference>
<dbReference type="eggNOG" id="COG1403">
    <property type="taxonomic scope" value="Bacteria"/>
</dbReference>
<sequence>MFRHSSNASETWKNLPWKKFQKDLFRLQKRVFKAIQVGDKRKAMSLQRLILKSTAARMLAIRQVTQLNAGKRTAGIDGLASLNHEERFVLSEELRTKSSNWKHQKLREIPIPKKDGTTRLLKVPTIGDRAWQCLVKLALEPAHEATFRATSYGFRPGRSTQDAQKILFNNLNSRCHGIEKRVIELDIEKCFDRIAHKSIMERLIAPTGIKLGIYRCLKTGVNPEFPEQGTPQGGVVSPLLANIALNGIEEIHHSVRYADDMVVILKPKDDAVAILEQISQFLAERGMKISEKKTKLTATTDGFDFLGWHFKVQNNGKFRCVPSEDNYKAFRQKVKHIVNNSNYGATTKAEKLAPVVRGWRNYHRFCKMDGSRNSLYHIEARAFRVFNKELKQDKQSSKKLLGKAFPEVPYSENKHISVKGEKSPYDGDIAYWSERNSKLYNGETSKALKKQNHSCGYCGLKMLSDEKVHLHHVDCNHNNWKKNNLLAIHESCHNYVHMSKGASQEHREPDATKVARPVLNERGGE</sequence>
<dbReference type="PATRIC" id="fig|1173022.3.peg.4798"/>
<evidence type="ECO:0000256" key="1">
    <source>
        <dbReference type="SAM" id="MobiDB-lite"/>
    </source>
</evidence>
<dbReference type="InterPro" id="IPR025960">
    <property type="entry name" value="RVT_N"/>
</dbReference>
<dbReference type="SUPFAM" id="SSF56672">
    <property type="entry name" value="DNA/RNA polymerases"/>
    <property type="match status" value="1"/>
</dbReference>
<accession>K9W6X7</accession>
<dbReference type="RefSeq" id="WP_015205318.1">
    <property type="nucleotide sequence ID" value="NC_019753.1"/>
</dbReference>
<feature type="domain" description="Reverse transcriptase" evidence="2">
    <location>
        <begin position="90"/>
        <end position="310"/>
    </location>
</feature>
<dbReference type="HOGENOM" id="CLU_013584_15_4_3"/>
<organism evidence="3 4">
    <name type="scientific">Crinalium epipsammum PCC 9333</name>
    <dbReference type="NCBI Taxonomy" id="1173022"/>
    <lineage>
        <taxon>Bacteria</taxon>
        <taxon>Bacillati</taxon>
        <taxon>Cyanobacteriota</taxon>
        <taxon>Cyanophyceae</taxon>
        <taxon>Gomontiellales</taxon>
        <taxon>Gomontiellaceae</taxon>
        <taxon>Crinalium</taxon>
    </lineage>
</organism>
<dbReference type="AlphaFoldDB" id="K9W6X7"/>
<dbReference type="InterPro" id="IPR013597">
    <property type="entry name" value="Mat_intron_G2"/>
</dbReference>
<dbReference type="InterPro" id="IPR051083">
    <property type="entry name" value="GrpII_Intron_Splice-Mob/Def"/>
</dbReference>
<gene>
    <name evidence="3" type="ORF">Cri9333_4442</name>
</gene>
<keyword evidence="3" id="KW-0808">Transferase</keyword>
<dbReference type="Proteomes" id="UP000010472">
    <property type="component" value="Chromosome"/>
</dbReference>
<dbReference type="PANTHER" id="PTHR34047">
    <property type="entry name" value="NUCLEAR INTRON MATURASE 1, MITOCHONDRIAL-RELATED"/>
    <property type="match status" value="1"/>
</dbReference>
<dbReference type="Pfam" id="PF08388">
    <property type="entry name" value="GIIM"/>
    <property type="match status" value="1"/>
</dbReference>
<proteinExistence type="predicted"/>
<feature type="compositionally biased region" description="Basic and acidic residues" evidence="1">
    <location>
        <begin position="503"/>
        <end position="513"/>
    </location>
</feature>
<dbReference type="CDD" id="cd00085">
    <property type="entry name" value="HNHc"/>
    <property type="match status" value="1"/>
</dbReference>
<dbReference type="InterPro" id="IPR003615">
    <property type="entry name" value="HNH_nuc"/>
</dbReference>
<protein>
    <submittedName>
        <fullName evidence="3">RNA-directed DNA polymerase (Reverse transcriptase)</fullName>
    </submittedName>
</protein>
<dbReference type="KEGG" id="cep:Cri9333_4442"/>
<dbReference type="Gene3D" id="3.30.70.270">
    <property type="match status" value="1"/>
</dbReference>